<dbReference type="InterPro" id="IPR012337">
    <property type="entry name" value="RNaseH-like_sf"/>
</dbReference>
<feature type="transmembrane region" description="Helical" evidence="8">
    <location>
        <begin position="949"/>
        <end position="969"/>
    </location>
</feature>
<feature type="transmembrane region" description="Helical" evidence="8">
    <location>
        <begin position="1034"/>
        <end position="1056"/>
    </location>
</feature>
<keyword evidence="6 8" id="KW-0472">Membrane</keyword>
<dbReference type="OrthoDB" id="1735926at2759"/>
<comment type="similarity">
    <text evidence="2">Belongs to the anion exchanger (TC 2.A.31) family.</text>
</comment>
<keyword evidence="3" id="KW-0926">Vacuole</keyword>
<evidence type="ECO:0000256" key="4">
    <source>
        <dbReference type="ARBA" id="ARBA00022692"/>
    </source>
</evidence>
<feature type="region of interest" description="Disordered" evidence="7">
    <location>
        <begin position="97"/>
        <end position="116"/>
    </location>
</feature>
<proteinExistence type="inferred from homology"/>
<name>A0A9Q9DWR2_CURCL</name>
<evidence type="ECO:0008006" key="13">
    <source>
        <dbReference type="Google" id="ProtNLM"/>
    </source>
</evidence>
<dbReference type="FunFam" id="1.10.287.570:FF:000003">
    <property type="entry name" value="Anion exchange family protein"/>
    <property type="match status" value="1"/>
</dbReference>
<feature type="region of interest" description="Disordered" evidence="7">
    <location>
        <begin position="22"/>
        <end position="43"/>
    </location>
</feature>
<dbReference type="Pfam" id="PF21762">
    <property type="entry name" value="DEDDh_C"/>
    <property type="match status" value="1"/>
</dbReference>
<dbReference type="Pfam" id="PF00955">
    <property type="entry name" value="HCO3_cotransp"/>
    <property type="match status" value="2"/>
</dbReference>
<feature type="compositionally biased region" description="Basic and acidic residues" evidence="7">
    <location>
        <begin position="691"/>
        <end position="701"/>
    </location>
</feature>
<feature type="domain" description="Bicarbonate transporter-like transmembrane" evidence="9">
    <location>
        <begin position="903"/>
        <end position="1237"/>
    </location>
</feature>
<dbReference type="InterPro" id="IPR036397">
    <property type="entry name" value="RNaseH_sf"/>
</dbReference>
<dbReference type="PANTHER" id="PTHR11453">
    <property type="entry name" value="ANION EXCHANGE PROTEIN"/>
    <property type="match status" value="1"/>
</dbReference>
<feature type="domain" description="Gfd2/YDR514C-like C-terminal" evidence="10">
    <location>
        <begin position="350"/>
        <end position="541"/>
    </location>
</feature>
<dbReference type="GO" id="GO:0005774">
    <property type="term" value="C:vacuolar membrane"/>
    <property type="evidence" value="ECO:0007669"/>
    <property type="project" value="UniProtKB-SubCell"/>
</dbReference>
<dbReference type="GO" id="GO:0005452">
    <property type="term" value="F:solute:inorganic anion antiporter activity"/>
    <property type="evidence" value="ECO:0007669"/>
    <property type="project" value="InterPro"/>
</dbReference>
<feature type="compositionally biased region" description="Polar residues" evidence="7">
    <location>
        <begin position="97"/>
        <end position="108"/>
    </location>
</feature>
<feature type="region of interest" description="Disordered" evidence="7">
    <location>
        <begin position="1271"/>
        <end position="1316"/>
    </location>
</feature>
<dbReference type="GO" id="GO:0005886">
    <property type="term" value="C:plasma membrane"/>
    <property type="evidence" value="ECO:0007669"/>
    <property type="project" value="TreeGrafter"/>
</dbReference>
<evidence type="ECO:0000256" key="2">
    <source>
        <dbReference type="ARBA" id="ARBA00010993"/>
    </source>
</evidence>
<sequence length="1316" mass="146841">MISAERLEQLRELIEADFDALPNRQPLLDLPDDSSDSSGGILLEPNVLDMPAYEQHVLEEKTAVQKTASHATATSPVENSDRRSLWVKDTPSSFNPSLDSLRISSPSPVSDAPEPPVTDLQCGHLSAPHHHFTPIQALAKYPYVYCNKSHMQDIASAFFDQGKFWERVWDLYYVWPISAPKPFVFVKESQAQTLLNEINNRLNLSLRITDHQREEGLVTRFPDHPRCLPRYLGRSRSRQDFDEMTASAPGEAFRTVGEPSHPDIEPDMLETFEQLMSTIAETQRGKGKAKAKRQQERLEKNKAMADQFKRAQRHLGLRETVPGHLPAQSRPSPAIDTSVPVPFAFDQDVVFVCVDVESYEGDHHKITEVGIATLDTRDLQGIAPGNNGEAWRNMIQARHFRIKEYKHLVNSRYVVGHPDGFMFGKSTFVSLKEAVQYVAACFRTPFGAQGIPTGQIEEQRNIILLGHDTLSDVRYLQQLGYDPIKAENIIAIMDTATLYRVWHRDQQPTKLGNILCEFGITGWKLHNAGNDAVYTLQAMLGICVREATIRGTQGPDELSDGREVEKFPIAQEKAVPQYDGSCDNEVYIGQELCHDQAGPAVSTGGQILSAASENHEQQDCDDLWYKEMEEKKPIKETHTPKQGQTKDFPTLLADALSSANTPNSPPENPFPGPPKFQSHGLAMNDPAPESRSSEMRERPSRDNGAANQGHLSRTQTNASRKPASTKKTAWWKTSLFSGMINDVRRRAPFYWSDWKDAWDYRVVPATVYMYFANILPALAFSLDMFEKTNQSFGVNEVLLASVLASVVFSIAAAQPLVIVGVTGPITVFNYTVYDIMVPRGTNYFAFMCWIGIWSLIFHWILAITNSCNGLRYVTRFSCDIFGFYVAFIYLQKGIQVLTRQWHVSDASAYLSIVIALLVTAVAYICGIIGQSSLLQRHVRKFIEDYGTPLTVVFFTGFVHIGKMSGIELLKLPTSKAFFPTTDRGWFIHFWDISVGDVFLAIPFAILLTILFWFDHNVSSLIAQGTEFPLRKPAGFHWDLFLLGLTTGVAGLLGIPFPNGLIPQAPFHTTSLCVTRTVSDDGSGDSDGEANKGHTRTVVDHVVEQRVSNLAQGLLTLGTMTGPLLIVLHLIPQAVLAGLFFVMGIQALEANGITLKLLFLARDRHLTPKSEPLLRIERRWVIWAFVGLELIGFGATFAITQTIAAIGFPVFILLYIPMRTWLMPRFFSPQELGVLDAPTASPFTMESVGGNHGEVVEREPVLRVENAAVLREGDEAERGESRSSAIGDKDERRGSGGRRRGSFRTREGVEADDIEKS</sequence>
<feature type="transmembrane region" description="Helical" evidence="8">
    <location>
        <begin position="797"/>
        <end position="823"/>
    </location>
</feature>
<keyword evidence="5 8" id="KW-1133">Transmembrane helix</keyword>
<dbReference type="InterPro" id="IPR011531">
    <property type="entry name" value="HCO3_transpt-like_TM_dom"/>
</dbReference>
<feature type="compositionally biased region" description="Basic and acidic residues" evidence="7">
    <location>
        <begin position="1271"/>
        <end position="1293"/>
    </location>
</feature>
<evidence type="ECO:0000259" key="10">
    <source>
        <dbReference type="Pfam" id="PF21762"/>
    </source>
</evidence>
<protein>
    <recommendedName>
        <fullName evidence="13">Anion exchange family protein</fullName>
    </recommendedName>
</protein>
<dbReference type="GO" id="GO:0050801">
    <property type="term" value="P:monoatomic ion homeostasis"/>
    <property type="evidence" value="ECO:0007669"/>
    <property type="project" value="TreeGrafter"/>
</dbReference>
<evidence type="ECO:0000256" key="5">
    <source>
        <dbReference type="ARBA" id="ARBA00022989"/>
    </source>
</evidence>
<evidence type="ECO:0000256" key="8">
    <source>
        <dbReference type="SAM" id="Phobius"/>
    </source>
</evidence>
<evidence type="ECO:0000256" key="6">
    <source>
        <dbReference type="ARBA" id="ARBA00023136"/>
    </source>
</evidence>
<dbReference type="GO" id="GO:0080139">
    <property type="term" value="F:borate efflux transmembrane transporter activity"/>
    <property type="evidence" value="ECO:0007669"/>
    <property type="project" value="TreeGrafter"/>
</dbReference>
<feature type="compositionally biased region" description="Basic and acidic residues" evidence="7">
    <location>
        <begin position="1303"/>
        <end position="1316"/>
    </location>
</feature>
<evidence type="ECO:0000256" key="7">
    <source>
        <dbReference type="SAM" id="MobiDB-lite"/>
    </source>
</evidence>
<feature type="transmembrane region" description="Helical" evidence="8">
    <location>
        <begin position="876"/>
        <end position="894"/>
    </location>
</feature>
<evidence type="ECO:0000256" key="3">
    <source>
        <dbReference type="ARBA" id="ARBA00022554"/>
    </source>
</evidence>
<evidence type="ECO:0000313" key="12">
    <source>
        <dbReference type="Proteomes" id="UP001056012"/>
    </source>
</evidence>
<feature type="compositionally biased region" description="Polar residues" evidence="7">
    <location>
        <begin position="64"/>
        <end position="78"/>
    </location>
</feature>
<feature type="region of interest" description="Disordered" evidence="7">
    <location>
        <begin position="63"/>
        <end position="85"/>
    </location>
</feature>
<dbReference type="Proteomes" id="UP001056012">
    <property type="component" value="Chromosome 6"/>
</dbReference>
<evidence type="ECO:0000259" key="9">
    <source>
        <dbReference type="Pfam" id="PF00955"/>
    </source>
</evidence>
<dbReference type="SUPFAM" id="SSF53098">
    <property type="entry name" value="Ribonuclease H-like"/>
    <property type="match status" value="1"/>
</dbReference>
<feature type="compositionally biased region" description="Pro residues" evidence="7">
    <location>
        <begin position="663"/>
        <end position="674"/>
    </location>
</feature>
<dbReference type="GO" id="GO:0003676">
    <property type="term" value="F:nucleic acid binding"/>
    <property type="evidence" value="ECO:0007669"/>
    <property type="project" value="InterPro"/>
</dbReference>
<feature type="transmembrane region" description="Helical" evidence="8">
    <location>
        <begin position="989"/>
        <end position="1013"/>
    </location>
</feature>
<dbReference type="PANTHER" id="PTHR11453:SF82">
    <property type="entry name" value="BORON TRANSPORTER 1"/>
    <property type="match status" value="1"/>
</dbReference>
<keyword evidence="12" id="KW-1185">Reference proteome</keyword>
<feature type="region of interest" description="Disordered" evidence="7">
    <location>
        <begin position="656"/>
        <end position="725"/>
    </location>
</feature>
<evidence type="ECO:0000313" key="11">
    <source>
        <dbReference type="EMBL" id="USP80751.1"/>
    </source>
</evidence>
<feature type="compositionally biased region" description="Polar residues" evidence="7">
    <location>
        <begin position="705"/>
        <end position="719"/>
    </location>
</feature>
<dbReference type="GO" id="GO:0006820">
    <property type="term" value="P:monoatomic anion transport"/>
    <property type="evidence" value="ECO:0007669"/>
    <property type="project" value="InterPro"/>
</dbReference>
<dbReference type="VEuPathDB" id="FungiDB:yc1106_08025"/>
<dbReference type="EMBL" id="CP089279">
    <property type="protein sequence ID" value="USP80751.1"/>
    <property type="molecule type" value="Genomic_DNA"/>
</dbReference>
<feature type="transmembrane region" description="Helical" evidence="8">
    <location>
        <begin position="843"/>
        <end position="864"/>
    </location>
</feature>
<dbReference type="InterPro" id="IPR048519">
    <property type="entry name" value="Gfd2/YDR514C-like_C"/>
</dbReference>
<dbReference type="Gene3D" id="3.30.420.10">
    <property type="entry name" value="Ribonuclease H-like superfamily/Ribonuclease H"/>
    <property type="match status" value="1"/>
</dbReference>
<gene>
    <name evidence="11" type="ORF">yc1106_08025</name>
</gene>
<dbReference type="InterPro" id="IPR003020">
    <property type="entry name" value="HCO3_transpt_euk"/>
</dbReference>
<organism evidence="11 12">
    <name type="scientific">Curvularia clavata</name>
    <dbReference type="NCBI Taxonomy" id="95742"/>
    <lineage>
        <taxon>Eukaryota</taxon>
        <taxon>Fungi</taxon>
        <taxon>Dikarya</taxon>
        <taxon>Ascomycota</taxon>
        <taxon>Pezizomycotina</taxon>
        <taxon>Dothideomycetes</taxon>
        <taxon>Pleosporomycetidae</taxon>
        <taxon>Pleosporales</taxon>
        <taxon>Pleosporineae</taxon>
        <taxon>Pleosporaceae</taxon>
        <taxon>Curvularia</taxon>
    </lineage>
</organism>
<dbReference type="GO" id="GO:0000324">
    <property type="term" value="C:fungal-type vacuole"/>
    <property type="evidence" value="ECO:0007669"/>
    <property type="project" value="TreeGrafter"/>
</dbReference>
<feature type="transmembrane region" description="Helical" evidence="8">
    <location>
        <begin position="1133"/>
        <end position="1158"/>
    </location>
</feature>
<feature type="transmembrane region" description="Helical" evidence="8">
    <location>
        <begin position="906"/>
        <end position="928"/>
    </location>
</feature>
<comment type="subcellular location">
    <subcellularLocation>
        <location evidence="1">Vacuole membrane</location>
        <topology evidence="1">Multi-pass membrane protein</topology>
    </subcellularLocation>
</comment>
<dbReference type="Gene3D" id="1.10.287.570">
    <property type="entry name" value="Helical hairpin bin"/>
    <property type="match status" value="1"/>
</dbReference>
<accession>A0A9Q9DWR2</accession>
<feature type="transmembrane region" description="Helical" evidence="8">
    <location>
        <begin position="767"/>
        <end position="785"/>
    </location>
</feature>
<keyword evidence="4 8" id="KW-0812">Transmembrane</keyword>
<feature type="domain" description="Bicarbonate transporter-like transmembrane" evidence="9">
    <location>
        <begin position="735"/>
        <end position="901"/>
    </location>
</feature>
<evidence type="ECO:0000256" key="1">
    <source>
        <dbReference type="ARBA" id="ARBA00004128"/>
    </source>
</evidence>
<reference evidence="11" key="1">
    <citation type="submission" date="2021-12" db="EMBL/GenBank/DDBJ databases">
        <title>Curvularia clavata genome.</title>
        <authorList>
            <person name="Cao Y."/>
        </authorList>
    </citation>
    <scope>NUCLEOTIDE SEQUENCE</scope>
    <source>
        <strain evidence="11">Yc1106</strain>
    </source>
</reference>
<feature type="transmembrane region" description="Helical" evidence="8">
    <location>
        <begin position="1179"/>
        <end position="1198"/>
    </location>
</feature>